<keyword evidence="4" id="KW-1185">Reference proteome</keyword>
<dbReference type="PANTHER" id="PTHR47396:SF1">
    <property type="entry name" value="ATP-DEPENDENT HELICASE IRC3-RELATED"/>
    <property type="match status" value="1"/>
</dbReference>
<dbReference type="AlphaFoldDB" id="A0A841PF31"/>
<dbReference type="GO" id="GO:0004386">
    <property type="term" value="F:helicase activity"/>
    <property type="evidence" value="ECO:0007669"/>
    <property type="project" value="UniProtKB-KW"/>
</dbReference>
<evidence type="ECO:0000259" key="1">
    <source>
        <dbReference type="PROSITE" id="PS51192"/>
    </source>
</evidence>
<dbReference type="InterPro" id="IPR014001">
    <property type="entry name" value="Helicase_ATP-bd"/>
</dbReference>
<dbReference type="PANTHER" id="PTHR47396">
    <property type="entry name" value="TYPE I RESTRICTION ENZYME ECOKI R PROTEIN"/>
    <property type="match status" value="1"/>
</dbReference>
<dbReference type="PROSITE" id="PS51194">
    <property type="entry name" value="HELICASE_CTER"/>
    <property type="match status" value="1"/>
</dbReference>
<dbReference type="GO" id="GO:0005829">
    <property type="term" value="C:cytosol"/>
    <property type="evidence" value="ECO:0007669"/>
    <property type="project" value="TreeGrafter"/>
</dbReference>
<evidence type="ECO:0000313" key="4">
    <source>
        <dbReference type="Proteomes" id="UP000556329"/>
    </source>
</evidence>
<feature type="domain" description="Helicase C-terminal" evidence="2">
    <location>
        <begin position="365"/>
        <end position="535"/>
    </location>
</feature>
<dbReference type="SMART" id="SM00490">
    <property type="entry name" value="HELICc"/>
    <property type="match status" value="1"/>
</dbReference>
<keyword evidence="3" id="KW-0067">ATP-binding</keyword>
<keyword evidence="3" id="KW-0547">Nucleotide-binding</keyword>
<evidence type="ECO:0000313" key="3">
    <source>
        <dbReference type="EMBL" id="MBB6413807.1"/>
    </source>
</evidence>
<feature type="domain" description="Helicase ATP-binding" evidence="1">
    <location>
        <begin position="153"/>
        <end position="324"/>
    </location>
</feature>
<dbReference type="InterPro" id="IPR027417">
    <property type="entry name" value="P-loop_NTPase"/>
</dbReference>
<sequence length="1098" mass="122763">MSLFPTWRGTLNFPALPDRGLKVGGNRIVQRVFGGASTKAQISPSQIKGHDLITTELRPPYREILFRRKGARRVSTTLPVVVAPSVDDPDNLPETFEIQWDSQGELATYADTPEKVLQSWINRFDFRTEDEEHDLPGLRTPQIGALHAISAHFAVGSSFEPASIVLPTGTGKTETMLATLVYRRLGHTLVLVPSDTLRSQIAGKFISLGILPMAQVITHDLAKPRVAIITTGIRSADELDSIIQNANVIVALPNVLEASDAAVVRRLADACSDLIVDEAHHITARTWQGVREHFAAKRILQFTATPFRRDGKRVDGKIIFNYKLGDAQAAGYYRPINLKTIEEYGDEQARDVAIANEAIATLRHDRDDLKLDHLLMARTSSKDRAEAVGRIYQRLAPDLKPVVVYSGPGRSLINREAMAQLFDRGADGARIVICVDMLGEGFDLPYLKVAALHDTHKSLAVTLQFIGRFTRKGPADKIGEATVVTNVADPNAEVKLADLYAEGADWDLLIKRLSEERISQELRLQDVVLALKESGDLHANLSLWNLRPSLSAQLFRTRCEDWNPLAFESVLQKDSESWYALSEQDNVLVAVVCRNSDVAWGNYQNVYDTIYDLLILRWDKVAGALCLFASDYDALRSEKLAKAVTNDETMLVSGTPIFNILNNVELPLVKSLGSSRIGAISFTSYFGPNVTEGLASIEKAESSLNNLACLGYENGERVLWGGTQRRGKVWQQKSGTISDWIEWTAATWAKVSSEVESESNIVRDFLRPEKLAKPHSAWPISAQWGEQAQMRFNDRQFVIFGSSEVPVFAVDLNLGDVGPNGEIVFRIESDSATSQYALVINEEIPGGYRHDHISGPSLRFRHGTLPAVPLEEYLQKDPFIVRYADGTYSYNCYHIPVRLDAGLFQRDKLEAWNWDGIELNKESMHKTGDQKTIQFRTFEQLKGEFDVIFNDDGHGEAADLVCLKDVDENTIRLCLVHCKGAHEARVSQDIRNFYIVCGQAQKSIIAKHAGLPTLYHDLKRRQETWVREGYSRFLKGEMKDLSYFKEKSRRARLEFEMILVQPGGSVASITDDVLRLLATTELYLLKTTQAKFRVVLSP</sequence>
<dbReference type="EMBL" id="JACHEF010000010">
    <property type="protein sequence ID" value="MBB6413807.1"/>
    <property type="molecule type" value="Genomic_DNA"/>
</dbReference>
<reference evidence="3 4" key="1">
    <citation type="submission" date="2020-08" db="EMBL/GenBank/DDBJ databases">
        <title>Genomic Encyclopedia of Type Strains, Phase IV (KMG-IV): sequencing the most valuable type-strain genomes for metagenomic binning, comparative biology and taxonomic classification.</title>
        <authorList>
            <person name="Goeker M."/>
        </authorList>
    </citation>
    <scope>NUCLEOTIDE SEQUENCE [LARGE SCALE GENOMIC DNA]</scope>
    <source>
        <strain evidence="3 4">DSM 100039</strain>
    </source>
</reference>
<comment type="caution">
    <text evidence="3">The sequence shown here is derived from an EMBL/GenBank/DDBJ whole genome shotgun (WGS) entry which is preliminary data.</text>
</comment>
<dbReference type="Proteomes" id="UP000556329">
    <property type="component" value="Unassembled WGS sequence"/>
</dbReference>
<dbReference type="RefSeq" id="WP_184877937.1">
    <property type="nucleotide sequence ID" value="NZ_JACHEF010000010.1"/>
</dbReference>
<dbReference type="GO" id="GO:0005524">
    <property type="term" value="F:ATP binding"/>
    <property type="evidence" value="ECO:0007669"/>
    <property type="project" value="InterPro"/>
</dbReference>
<dbReference type="InterPro" id="IPR050742">
    <property type="entry name" value="Helicase_Restrict-Modif_Enz"/>
</dbReference>
<dbReference type="PROSITE" id="PS51192">
    <property type="entry name" value="HELICASE_ATP_BIND_1"/>
    <property type="match status" value="1"/>
</dbReference>
<proteinExistence type="predicted"/>
<dbReference type="Gene3D" id="3.40.50.300">
    <property type="entry name" value="P-loop containing nucleotide triphosphate hydrolases"/>
    <property type="match status" value="2"/>
</dbReference>
<dbReference type="GO" id="GO:0016787">
    <property type="term" value="F:hydrolase activity"/>
    <property type="evidence" value="ECO:0007669"/>
    <property type="project" value="InterPro"/>
</dbReference>
<protein>
    <submittedName>
        <fullName evidence="3">Superfamily II DNA or RNA helicase</fullName>
    </submittedName>
</protein>
<dbReference type="Pfam" id="PF04851">
    <property type="entry name" value="ResIII"/>
    <property type="match status" value="1"/>
</dbReference>
<evidence type="ECO:0000259" key="2">
    <source>
        <dbReference type="PROSITE" id="PS51194"/>
    </source>
</evidence>
<keyword evidence="3" id="KW-0347">Helicase</keyword>
<organism evidence="3 4">
    <name type="scientific">Mesorhizobium sangaii</name>
    <dbReference type="NCBI Taxonomy" id="505389"/>
    <lineage>
        <taxon>Bacteria</taxon>
        <taxon>Pseudomonadati</taxon>
        <taxon>Pseudomonadota</taxon>
        <taxon>Alphaproteobacteria</taxon>
        <taxon>Hyphomicrobiales</taxon>
        <taxon>Phyllobacteriaceae</taxon>
        <taxon>Mesorhizobium</taxon>
    </lineage>
</organism>
<name>A0A841PF31_9HYPH</name>
<dbReference type="InterPro" id="IPR001650">
    <property type="entry name" value="Helicase_C-like"/>
</dbReference>
<dbReference type="CDD" id="cd17926">
    <property type="entry name" value="DEXHc_RE"/>
    <property type="match status" value="1"/>
</dbReference>
<dbReference type="GO" id="GO:0003677">
    <property type="term" value="F:DNA binding"/>
    <property type="evidence" value="ECO:0007669"/>
    <property type="project" value="InterPro"/>
</dbReference>
<dbReference type="SMART" id="SM00487">
    <property type="entry name" value="DEXDc"/>
    <property type="match status" value="1"/>
</dbReference>
<dbReference type="InterPro" id="IPR006935">
    <property type="entry name" value="Helicase/UvrB_N"/>
</dbReference>
<dbReference type="SUPFAM" id="SSF52540">
    <property type="entry name" value="P-loop containing nucleoside triphosphate hydrolases"/>
    <property type="match status" value="1"/>
</dbReference>
<dbReference type="CDD" id="cd18785">
    <property type="entry name" value="SF2_C"/>
    <property type="match status" value="1"/>
</dbReference>
<keyword evidence="3" id="KW-0378">Hydrolase</keyword>
<gene>
    <name evidence="3" type="ORF">HNQ71_006516</name>
</gene>
<accession>A0A841PF31</accession>